<dbReference type="Pfam" id="PF01926">
    <property type="entry name" value="MMR_HSR1"/>
    <property type="match status" value="1"/>
</dbReference>
<evidence type="ECO:0000256" key="1">
    <source>
        <dbReference type="ARBA" id="ARBA00001946"/>
    </source>
</evidence>
<comment type="cofactor">
    <cofactor evidence="1">
        <name>Mg(2+)</name>
        <dbReference type="ChEBI" id="CHEBI:18420"/>
    </cofactor>
</comment>
<keyword evidence="7 10" id="KW-0342">GTP-binding</keyword>
<evidence type="ECO:0000256" key="7">
    <source>
        <dbReference type="ARBA" id="ARBA00023134"/>
    </source>
</evidence>
<proteinExistence type="inferred from homology"/>
<dbReference type="InterPro" id="IPR006073">
    <property type="entry name" value="GTP-bd"/>
</dbReference>
<keyword evidence="8 10" id="KW-0717">Septation</keyword>
<evidence type="ECO:0000256" key="3">
    <source>
        <dbReference type="ARBA" id="ARBA00022618"/>
    </source>
</evidence>
<dbReference type="AlphaFoldDB" id="A0A937ARK7"/>
<name>A0A937ARK7_9HYPH</name>
<accession>A0A937ARK7</accession>
<evidence type="ECO:0000256" key="8">
    <source>
        <dbReference type="ARBA" id="ARBA00023210"/>
    </source>
</evidence>
<dbReference type="Proteomes" id="UP000736856">
    <property type="component" value="Unassembled WGS sequence"/>
</dbReference>
<evidence type="ECO:0000256" key="5">
    <source>
        <dbReference type="ARBA" id="ARBA00022741"/>
    </source>
</evidence>
<evidence type="ECO:0000256" key="2">
    <source>
        <dbReference type="ARBA" id="ARBA00009638"/>
    </source>
</evidence>
<evidence type="ECO:0000259" key="11">
    <source>
        <dbReference type="PROSITE" id="PS51706"/>
    </source>
</evidence>
<dbReference type="NCBIfam" id="TIGR03598">
    <property type="entry name" value="GTPase_YsxC"/>
    <property type="match status" value="1"/>
</dbReference>
<dbReference type="PANTHER" id="PTHR11649">
    <property type="entry name" value="MSS1/TRME-RELATED GTP-BINDING PROTEIN"/>
    <property type="match status" value="1"/>
</dbReference>
<dbReference type="GO" id="GO:0046872">
    <property type="term" value="F:metal ion binding"/>
    <property type="evidence" value="ECO:0007669"/>
    <property type="project" value="UniProtKB-KW"/>
</dbReference>
<comment type="caution">
    <text evidence="12">The sequence shown here is derived from an EMBL/GenBank/DDBJ whole genome shotgun (WGS) entry which is preliminary data.</text>
</comment>
<keyword evidence="9 10" id="KW-0131">Cell cycle</keyword>
<protein>
    <recommendedName>
        <fullName evidence="10">Probable GTP-binding protein EngB</fullName>
    </recommendedName>
</protein>
<dbReference type="CDD" id="cd01876">
    <property type="entry name" value="YihA_EngB"/>
    <property type="match status" value="1"/>
</dbReference>
<reference evidence="12" key="1">
    <citation type="submission" date="2019-02" db="EMBL/GenBank/DDBJ databases">
        <title>A novel Candidatus Liberibacter species associated with the New Zealand native fuchsia psyllid, Ctenarytaina fuchsiae.</title>
        <authorList>
            <person name="Thompson S.M."/>
            <person name="Jorgensen N."/>
            <person name="David C."/>
            <person name="Bulman S.R."/>
            <person name="Smith G.R."/>
        </authorList>
    </citation>
    <scope>NUCLEOTIDE SEQUENCE</scope>
    <source>
        <strain evidence="12">Oxford</strain>
    </source>
</reference>
<dbReference type="InterPro" id="IPR019987">
    <property type="entry name" value="GTP-bd_ribosome_bio_YsxC"/>
</dbReference>
<dbReference type="GO" id="GO:0005525">
    <property type="term" value="F:GTP binding"/>
    <property type="evidence" value="ECO:0007669"/>
    <property type="project" value="UniProtKB-UniRule"/>
</dbReference>
<dbReference type="Gene3D" id="3.40.50.300">
    <property type="entry name" value="P-loop containing nucleotide triphosphate hydrolases"/>
    <property type="match status" value="1"/>
</dbReference>
<keyword evidence="5 10" id="KW-0547">Nucleotide-binding</keyword>
<dbReference type="InterPro" id="IPR027417">
    <property type="entry name" value="P-loop_NTPase"/>
</dbReference>
<comment type="function">
    <text evidence="10">Necessary for normal cell division and for the maintenance of normal septation.</text>
</comment>
<dbReference type="PROSITE" id="PS51706">
    <property type="entry name" value="G_ENGB"/>
    <property type="match status" value="1"/>
</dbReference>
<sequence>MINQKIFTKSLWIFLRGVQNIDLFPESGPPEIAFSGRSNVGKSSLINVLVNRKSLARTSNSPGRTQEINYFIPDGYSGHKENLPPMALVDMPGYGYAKAPKKNVDVWGKLVIRYLRERSTLRRLYLLIDCRLGIKKIDKDICFFLDNEAVSYQIILTKTDKISPIMAQEMLETTKKNLQGHSAAHPDIIPTSSTDRKGIEMLRKSILATVNY</sequence>
<evidence type="ECO:0000313" key="13">
    <source>
        <dbReference type="Proteomes" id="UP000736856"/>
    </source>
</evidence>
<evidence type="ECO:0000256" key="10">
    <source>
        <dbReference type="HAMAP-Rule" id="MF_00321"/>
    </source>
</evidence>
<dbReference type="HAMAP" id="MF_00321">
    <property type="entry name" value="GTPase_EngB"/>
    <property type="match status" value="1"/>
</dbReference>
<keyword evidence="3 10" id="KW-0132">Cell division</keyword>
<dbReference type="PANTHER" id="PTHR11649:SF13">
    <property type="entry name" value="ENGB-TYPE G DOMAIN-CONTAINING PROTEIN"/>
    <property type="match status" value="1"/>
</dbReference>
<dbReference type="InterPro" id="IPR030393">
    <property type="entry name" value="G_ENGB_dom"/>
</dbReference>
<organism evidence="12 13">
    <name type="scientific">Candidatus Liberibacter ctenarytainae</name>
    <dbReference type="NCBI Taxonomy" id="2020335"/>
    <lineage>
        <taxon>Bacteria</taxon>
        <taxon>Pseudomonadati</taxon>
        <taxon>Pseudomonadota</taxon>
        <taxon>Alphaproteobacteria</taxon>
        <taxon>Hyphomicrobiales</taxon>
        <taxon>Rhizobiaceae</taxon>
        <taxon>Liberibacter</taxon>
    </lineage>
</organism>
<evidence type="ECO:0000256" key="4">
    <source>
        <dbReference type="ARBA" id="ARBA00022723"/>
    </source>
</evidence>
<dbReference type="SUPFAM" id="SSF52540">
    <property type="entry name" value="P-loop containing nucleoside triphosphate hydrolases"/>
    <property type="match status" value="1"/>
</dbReference>
<dbReference type="EMBL" id="SEOL01000002">
    <property type="protein sequence ID" value="MBL0848765.1"/>
    <property type="molecule type" value="Genomic_DNA"/>
</dbReference>
<keyword evidence="6" id="KW-0460">Magnesium</keyword>
<comment type="similarity">
    <text evidence="2 10">Belongs to the TRAFAC class TrmE-Era-EngA-EngB-Septin-like GTPase superfamily. EngB GTPase family.</text>
</comment>
<evidence type="ECO:0000256" key="9">
    <source>
        <dbReference type="ARBA" id="ARBA00023306"/>
    </source>
</evidence>
<dbReference type="GO" id="GO:0000917">
    <property type="term" value="P:division septum assembly"/>
    <property type="evidence" value="ECO:0007669"/>
    <property type="project" value="UniProtKB-KW"/>
</dbReference>
<keyword evidence="4" id="KW-0479">Metal-binding</keyword>
<gene>
    <name evidence="10" type="primary">engB</name>
    <name evidence="12" type="ORF">EU981_01485</name>
</gene>
<feature type="domain" description="EngB-type G" evidence="11">
    <location>
        <begin position="28"/>
        <end position="212"/>
    </location>
</feature>
<evidence type="ECO:0000256" key="6">
    <source>
        <dbReference type="ARBA" id="ARBA00022842"/>
    </source>
</evidence>
<evidence type="ECO:0000313" key="12">
    <source>
        <dbReference type="EMBL" id="MBL0848765.1"/>
    </source>
</evidence>